<evidence type="ECO:0000259" key="1">
    <source>
        <dbReference type="Pfam" id="PF18564"/>
    </source>
</evidence>
<keyword evidence="3" id="KW-1185">Reference proteome</keyword>
<dbReference type="InterPro" id="IPR013780">
    <property type="entry name" value="Glyco_hydro_b"/>
</dbReference>
<feature type="domain" description="Glycoside hydrolase family 5 C-terminal" evidence="1">
    <location>
        <begin position="320"/>
        <end position="371"/>
    </location>
</feature>
<sequence length="437" mass="45974">MEKDSLGASAARRAARRRGRAALEAALCPLVAARGAPGSWLDRERASRPALQRFAAGHRVPGVMRLRRNTGWHARRVPPGGFTAASPAALSWAAAGPRLGHTAGGMRAESKPFVPRDACRAVGVRCNCGSTEFAPIPPPAVQMPSVTEPVHGNAMCERVGGFVLGVSAAVRDAACVGKVAEEFAGAQVVQAPHADAEVQTDAVPTPCVTESMHGESEDADLEVAACSVAHPEQLRSSGAAAACGYTCARHLGSAEGLVSDVSFAVQGRACGGADAEEFMDAQVSQAHSGVYQDFTTANSAESLFDPEGNLEVEKLRALSRTYAQAIAGDPEVMTFDAETAAFELRFNATVASAPTEIYLNRQLHYPHGRSTRTWCSPTGFGHSLQIEPEGCLRLASAEEDSLVLLMLDSAQPSCMHSMMRVRIIANATDKGPVSMLV</sequence>
<dbReference type="Pfam" id="PF18564">
    <property type="entry name" value="Glyco_hydro_5_C"/>
    <property type="match status" value="1"/>
</dbReference>
<dbReference type="EMBL" id="CAUYUJ010016725">
    <property type="protein sequence ID" value="CAK0868192.1"/>
    <property type="molecule type" value="Genomic_DNA"/>
</dbReference>
<dbReference type="Proteomes" id="UP001189429">
    <property type="component" value="Unassembled WGS sequence"/>
</dbReference>
<organism evidence="2 3">
    <name type="scientific">Prorocentrum cordatum</name>
    <dbReference type="NCBI Taxonomy" id="2364126"/>
    <lineage>
        <taxon>Eukaryota</taxon>
        <taxon>Sar</taxon>
        <taxon>Alveolata</taxon>
        <taxon>Dinophyceae</taxon>
        <taxon>Prorocentrales</taxon>
        <taxon>Prorocentraceae</taxon>
        <taxon>Prorocentrum</taxon>
    </lineage>
</organism>
<evidence type="ECO:0000313" key="3">
    <source>
        <dbReference type="Proteomes" id="UP001189429"/>
    </source>
</evidence>
<accession>A0ABN9V5S2</accession>
<reference evidence="2" key="1">
    <citation type="submission" date="2023-10" db="EMBL/GenBank/DDBJ databases">
        <authorList>
            <person name="Chen Y."/>
            <person name="Shah S."/>
            <person name="Dougan E. K."/>
            <person name="Thang M."/>
            <person name="Chan C."/>
        </authorList>
    </citation>
    <scope>NUCLEOTIDE SEQUENCE [LARGE SCALE GENOMIC DNA]</scope>
</reference>
<proteinExistence type="predicted"/>
<gene>
    <name evidence="2" type="ORF">PCOR1329_LOCUS54933</name>
</gene>
<name>A0ABN9V5S2_9DINO</name>
<dbReference type="Gene3D" id="2.60.40.1180">
    <property type="entry name" value="Golgi alpha-mannosidase II"/>
    <property type="match status" value="1"/>
</dbReference>
<evidence type="ECO:0000313" key="2">
    <source>
        <dbReference type="EMBL" id="CAK0868192.1"/>
    </source>
</evidence>
<dbReference type="InterPro" id="IPR041036">
    <property type="entry name" value="GH5_C"/>
</dbReference>
<protein>
    <recommendedName>
        <fullName evidence="1">Glycoside hydrolase family 5 C-terminal domain-containing protein</fullName>
    </recommendedName>
</protein>
<comment type="caution">
    <text evidence="2">The sequence shown here is derived from an EMBL/GenBank/DDBJ whole genome shotgun (WGS) entry which is preliminary data.</text>
</comment>